<keyword evidence="4 13" id="KW-0813">Transport</keyword>
<evidence type="ECO:0000256" key="14">
    <source>
        <dbReference type="SAM" id="Coils"/>
    </source>
</evidence>
<keyword evidence="11" id="KW-0472">Membrane</keyword>
<dbReference type="PANTHER" id="PTHR47685">
    <property type="entry name" value="MAGNESIUM TRANSPORT PROTEIN CORA"/>
    <property type="match status" value="1"/>
</dbReference>
<evidence type="ECO:0000256" key="8">
    <source>
        <dbReference type="ARBA" id="ARBA00022842"/>
    </source>
</evidence>
<keyword evidence="10 13" id="KW-0406">Ion transport</keyword>
<feature type="coiled-coil region" evidence="14">
    <location>
        <begin position="134"/>
        <end position="161"/>
    </location>
</feature>
<name>A0A377PDX1_HAFAL</name>
<keyword evidence="9" id="KW-1133">Transmembrane helix</keyword>
<evidence type="ECO:0000256" key="3">
    <source>
        <dbReference type="ARBA" id="ARBA00019439"/>
    </source>
</evidence>
<dbReference type="NCBIfam" id="TIGR00383">
    <property type="entry name" value="corA"/>
    <property type="match status" value="1"/>
</dbReference>
<comment type="catalytic activity">
    <reaction evidence="12">
        <text>Mg(2+)(in) = Mg(2+)(out)</text>
        <dbReference type="Rhea" id="RHEA:29827"/>
        <dbReference type="ChEBI" id="CHEBI:18420"/>
    </reaction>
</comment>
<evidence type="ECO:0000256" key="1">
    <source>
        <dbReference type="ARBA" id="ARBA00004429"/>
    </source>
</evidence>
<dbReference type="GO" id="GO:0015099">
    <property type="term" value="F:nickel cation transmembrane transporter activity"/>
    <property type="evidence" value="ECO:0007669"/>
    <property type="project" value="TreeGrafter"/>
</dbReference>
<reference evidence="15 16" key="1">
    <citation type="submission" date="2018-06" db="EMBL/GenBank/DDBJ databases">
        <authorList>
            <consortium name="Pathogen Informatics"/>
            <person name="Doyle S."/>
        </authorList>
    </citation>
    <scope>NUCLEOTIDE SEQUENCE [LARGE SCALE GENOMIC DNA]</scope>
    <source>
        <strain evidence="15 16">NCTC8105</strain>
    </source>
</reference>
<dbReference type="Proteomes" id="UP000254821">
    <property type="component" value="Unassembled WGS sequence"/>
</dbReference>
<dbReference type="GO" id="GO:0005886">
    <property type="term" value="C:plasma membrane"/>
    <property type="evidence" value="ECO:0007669"/>
    <property type="project" value="UniProtKB-SubCell"/>
</dbReference>
<dbReference type="InterPro" id="IPR004488">
    <property type="entry name" value="Mg/Co-transport_prot_CorA"/>
</dbReference>
<dbReference type="GO" id="GO:0015087">
    <property type="term" value="F:cobalt ion transmembrane transporter activity"/>
    <property type="evidence" value="ECO:0007669"/>
    <property type="project" value="UniProtKB-UniRule"/>
</dbReference>
<dbReference type="SUPFAM" id="SSF143865">
    <property type="entry name" value="CorA soluble domain-like"/>
    <property type="match status" value="1"/>
</dbReference>
<evidence type="ECO:0000313" key="16">
    <source>
        <dbReference type="Proteomes" id="UP000254821"/>
    </source>
</evidence>
<dbReference type="SUPFAM" id="SSF144083">
    <property type="entry name" value="Magnesium transport protein CorA, transmembrane region"/>
    <property type="match status" value="1"/>
</dbReference>
<evidence type="ECO:0000256" key="2">
    <source>
        <dbReference type="ARBA" id="ARBA00009765"/>
    </source>
</evidence>
<dbReference type="InterPro" id="IPR045863">
    <property type="entry name" value="CorA_TM1_TM2"/>
</dbReference>
<dbReference type="InterPro" id="IPR050829">
    <property type="entry name" value="CorA_MIT"/>
</dbReference>
<dbReference type="EMBL" id="UGHP01000001">
    <property type="protein sequence ID" value="STQ78211.1"/>
    <property type="molecule type" value="Genomic_DNA"/>
</dbReference>
<dbReference type="FunFam" id="1.20.58.340:FF:000001">
    <property type="entry name" value="Magnesium transport protein CorA"/>
    <property type="match status" value="1"/>
</dbReference>
<evidence type="ECO:0000256" key="13">
    <source>
        <dbReference type="RuleBase" id="RU362010"/>
    </source>
</evidence>
<dbReference type="PANTHER" id="PTHR47685:SF1">
    <property type="entry name" value="MAGNESIUM TRANSPORT PROTEIN CORA"/>
    <property type="match status" value="1"/>
</dbReference>
<comment type="subcellular location">
    <subcellularLocation>
        <location evidence="1">Cell inner membrane</location>
        <topology evidence="1">Multi-pass membrane protein</topology>
    </subcellularLocation>
    <subcellularLocation>
        <location evidence="13">Membrane</location>
        <topology evidence="13">Multi-pass membrane protein</topology>
    </subcellularLocation>
</comment>
<evidence type="ECO:0000256" key="9">
    <source>
        <dbReference type="ARBA" id="ARBA00022989"/>
    </source>
</evidence>
<protein>
    <recommendedName>
        <fullName evidence="3 13">Magnesium transport protein CorA</fullName>
    </recommendedName>
</protein>
<keyword evidence="6" id="KW-0997">Cell inner membrane</keyword>
<dbReference type="Pfam" id="PF01544">
    <property type="entry name" value="CorA"/>
    <property type="match status" value="1"/>
</dbReference>
<proteinExistence type="inferred from homology"/>
<gene>
    <name evidence="13 15" type="primary">corA</name>
    <name evidence="15" type="ORF">NCTC8105_00215</name>
</gene>
<sequence>MLSAFRLDNSRLSRLELDDTEDLTSSLWVDLVEPEEDERQRVQDELGQSLATRPELDDIEASARFFEDEDGLHIHSFFYYEDAEDHAGNSTVAFTIRDGRLYTLRERELPAFRLYRMRARNQMLADGNAYELLLDLFETKIEQLADEIENIYSDLEKLSRVIMEGHQGDEYDEALSTLAELEDIGWKVRLCLMDTQRALNFLVRKARLPASQLEQAREVLRDIESLLPHNESLFQKVNFLMQAAMGFINIEQNRIIKIFSVVSVVFLPPTLVASSYGMNFEFMPELKWSFGYPGGDWFDDSGGACAVFILQAQKLALICLFFSSPSQGRKVCFSCAIFSAYTAHP</sequence>
<evidence type="ECO:0000256" key="10">
    <source>
        <dbReference type="ARBA" id="ARBA00023065"/>
    </source>
</evidence>
<organism evidence="15 16">
    <name type="scientific">Hafnia alvei</name>
    <dbReference type="NCBI Taxonomy" id="569"/>
    <lineage>
        <taxon>Bacteria</taxon>
        <taxon>Pseudomonadati</taxon>
        <taxon>Pseudomonadota</taxon>
        <taxon>Gammaproteobacteria</taxon>
        <taxon>Enterobacterales</taxon>
        <taxon>Hafniaceae</taxon>
        <taxon>Hafnia</taxon>
    </lineage>
</organism>
<dbReference type="AlphaFoldDB" id="A0A377PDX1"/>
<evidence type="ECO:0000256" key="7">
    <source>
        <dbReference type="ARBA" id="ARBA00022692"/>
    </source>
</evidence>
<evidence type="ECO:0000256" key="4">
    <source>
        <dbReference type="ARBA" id="ARBA00022448"/>
    </source>
</evidence>
<evidence type="ECO:0000256" key="11">
    <source>
        <dbReference type="ARBA" id="ARBA00023136"/>
    </source>
</evidence>
<keyword evidence="7" id="KW-0812">Transmembrane</keyword>
<dbReference type="GO" id="GO:0015095">
    <property type="term" value="F:magnesium ion transmembrane transporter activity"/>
    <property type="evidence" value="ECO:0007669"/>
    <property type="project" value="UniProtKB-UniRule"/>
</dbReference>
<evidence type="ECO:0000256" key="12">
    <source>
        <dbReference type="ARBA" id="ARBA00034269"/>
    </source>
</evidence>
<evidence type="ECO:0000256" key="5">
    <source>
        <dbReference type="ARBA" id="ARBA00022475"/>
    </source>
</evidence>
<keyword evidence="8 13" id="KW-0460">Magnesium</keyword>
<dbReference type="InterPro" id="IPR045861">
    <property type="entry name" value="CorA_cytoplasmic_dom"/>
</dbReference>
<comment type="function">
    <text evidence="13">Mediates influx of magnesium ions.</text>
</comment>
<accession>A0A377PDX1</accession>
<dbReference type="InterPro" id="IPR002523">
    <property type="entry name" value="MgTranspt_CorA/ZnTranspt_ZntB"/>
</dbReference>
<evidence type="ECO:0000256" key="6">
    <source>
        <dbReference type="ARBA" id="ARBA00022519"/>
    </source>
</evidence>
<dbReference type="CDD" id="cd12835">
    <property type="entry name" value="EcCorA-like_1"/>
    <property type="match status" value="1"/>
</dbReference>
<keyword evidence="5 13" id="KW-1003">Cell membrane</keyword>
<dbReference type="Gene3D" id="1.20.58.340">
    <property type="entry name" value="Magnesium transport protein CorA, transmembrane region"/>
    <property type="match status" value="1"/>
</dbReference>
<evidence type="ECO:0000313" key="15">
    <source>
        <dbReference type="EMBL" id="STQ78211.1"/>
    </source>
</evidence>
<keyword evidence="14" id="KW-0175">Coiled coil</keyword>
<comment type="similarity">
    <text evidence="2 13">Belongs to the CorA metal ion transporter (MIT) (TC 1.A.35) family.</text>
</comment>